<dbReference type="AlphaFoldDB" id="A0A098AY33"/>
<evidence type="ECO:0000313" key="3">
    <source>
        <dbReference type="EMBL" id="KTE90430.1"/>
    </source>
</evidence>
<name>A0A098AY33_DESHA</name>
<gene>
    <name evidence="3" type="ORF">AT727_07505</name>
    <name evidence="2" type="ORF">DPCES_1138</name>
</gene>
<dbReference type="EMBL" id="LK996017">
    <property type="protein sequence ID" value="CDX01025.1"/>
    <property type="molecule type" value="Genomic_DNA"/>
</dbReference>
<feature type="transmembrane region" description="Helical" evidence="1">
    <location>
        <begin position="224"/>
        <end position="246"/>
    </location>
</feature>
<dbReference type="PATRIC" id="fig|49338.4.peg.1231"/>
<keyword evidence="1" id="KW-1133">Transmembrane helix</keyword>
<keyword evidence="1" id="KW-0472">Membrane</keyword>
<sequence>MDNLIERYVYDVTRRLPEKDREEVSKELKSNIYDMLPENADENERKMVLYNLGSPASLAEKYRQKPRYLISPAVYEDYVRVLKWVLPLVGVVVLVIGMILGAIDAIKDGMVDLPYLISNTLSKGIVMGISAVFQALIWTTVGFVIADRTGAKANKSKEQEWRVEDLPDALPDDRGKIKLSDSIAELVLTGVFSVLGILICRGVLPVAFVIQNGDTQIRTLFSPSFLASCVPAIAVMAILAVGACIFKIKVRRWTPIVCGAVVISTIINMCIMIYLLNRPDLFSTEFTAFLQSIDWGSFDPLGFMGVGGANLFIVFIAIVVVVCSLAECGQAIYKTLKYKIQ</sequence>
<feature type="transmembrane region" description="Helical" evidence="1">
    <location>
        <begin position="311"/>
        <end position="333"/>
    </location>
</feature>
<evidence type="ECO:0000313" key="2">
    <source>
        <dbReference type="EMBL" id="CDX01025.1"/>
    </source>
</evidence>
<dbReference type="RefSeq" id="WP_005814297.1">
    <property type="nucleotide sequence ID" value="NZ_CABKQQ010000051.1"/>
</dbReference>
<reference evidence="3 4" key="2">
    <citation type="submission" date="2015-12" db="EMBL/GenBank/DDBJ databases">
        <title>Draft Genome Sequence of Desulfitobacterium hafniense Strain DH, a Sulfate-reducing Bacterium Isolated from Paddy Soils.</title>
        <authorList>
            <person name="Bao P."/>
            <person name="Zhang X."/>
            <person name="Li G."/>
        </authorList>
    </citation>
    <scope>NUCLEOTIDE SEQUENCE [LARGE SCALE GENOMIC DNA]</scope>
    <source>
        <strain evidence="3 4">DH</strain>
    </source>
</reference>
<keyword evidence="1" id="KW-0812">Transmembrane</keyword>
<evidence type="ECO:0000256" key="1">
    <source>
        <dbReference type="SAM" id="Phobius"/>
    </source>
</evidence>
<dbReference type="OMA" id="IMIVFEI"/>
<reference evidence="2" key="1">
    <citation type="submission" date="2014-07" db="EMBL/GenBank/DDBJ databases">
        <authorList>
            <person name="Hornung V.Bastian."/>
        </authorList>
    </citation>
    <scope>NUCLEOTIDE SEQUENCE</scope>
    <source>
        <strain evidence="2">PCE-S</strain>
    </source>
</reference>
<evidence type="ECO:0000313" key="4">
    <source>
        <dbReference type="Proteomes" id="UP000054623"/>
    </source>
</evidence>
<feature type="transmembrane region" description="Helical" evidence="1">
    <location>
        <begin position="125"/>
        <end position="146"/>
    </location>
</feature>
<accession>A0A098AY33</accession>
<dbReference type="EMBL" id="LOCK01000039">
    <property type="protein sequence ID" value="KTE90430.1"/>
    <property type="molecule type" value="Genomic_DNA"/>
</dbReference>
<protein>
    <submittedName>
        <fullName evidence="2">Uncharacterized protein</fullName>
    </submittedName>
</protein>
<feature type="transmembrane region" description="Helical" evidence="1">
    <location>
        <begin position="253"/>
        <end position="276"/>
    </location>
</feature>
<dbReference type="OrthoDB" id="116789at2"/>
<feature type="transmembrane region" description="Helical" evidence="1">
    <location>
        <begin position="183"/>
        <end position="204"/>
    </location>
</feature>
<organism evidence="2">
    <name type="scientific">Desulfitobacterium hafniense</name>
    <name type="common">Desulfitobacterium frappieri</name>
    <dbReference type="NCBI Taxonomy" id="49338"/>
    <lineage>
        <taxon>Bacteria</taxon>
        <taxon>Bacillati</taxon>
        <taxon>Bacillota</taxon>
        <taxon>Clostridia</taxon>
        <taxon>Eubacteriales</taxon>
        <taxon>Desulfitobacteriaceae</taxon>
        <taxon>Desulfitobacterium</taxon>
    </lineage>
</organism>
<feature type="transmembrane region" description="Helical" evidence="1">
    <location>
        <begin position="84"/>
        <end position="105"/>
    </location>
</feature>
<dbReference type="Proteomes" id="UP000054623">
    <property type="component" value="Unassembled WGS sequence"/>
</dbReference>
<proteinExistence type="predicted"/>